<accession>A0A0K2W5W0</accession>
<proteinExistence type="predicted"/>
<dbReference type="AlphaFoldDB" id="A0A0K2W5W0"/>
<gene>
    <name evidence="1" type="ORF">MPL1032_60018</name>
</gene>
<evidence type="ECO:0000313" key="2">
    <source>
        <dbReference type="Proteomes" id="UP000182888"/>
    </source>
</evidence>
<dbReference type="EMBL" id="CCND01000049">
    <property type="protein sequence ID" value="CDX62354.1"/>
    <property type="molecule type" value="Genomic_DNA"/>
</dbReference>
<name>A0A0K2W5W0_MESPL</name>
<organism evidence="1 2">
    <name type="scientific">Mesorhizobium plurifarium</name>
    <dbReference type="NCBI Taxonomy" id="69974"/>
    <lineage>
        <taxon>Bacteria</taxon>
        <taxon>Pseudomonadati</taxon>
        <taxon>Pseudomonadota</taxon>
        <taxon>Alphaproteobacteria</taxon>
        <taxon>Hyphomicrobiales</taxon>
        <taxon>Phyllobacteriaceae</taxon>
        <taxon>Mesorhizobium</taxon>
    </lineage>
</organism>
<evidence type="ECO:0000313" key="1">
    <source>
        <dbReference type="EMBL" id="CDX62354.1"/>
    </source>
</evidence>
<dbReference type="Proteomes" id="UP000182888">
    <property type="component" value="Unassembled WGS sequence"/>
</dbReference>
<sequence>MLRRPPHMPTGVSIGMMDDGVTKVGVLTLQTLGDDVEIAINLEAVAVMTKALNAIAQELRK</sequence>
<reference evidence="2" key="1">
    <citation type="submission" date="2014-08" db="EMBL/GenBank/DDBJ databases">
        <authorList>
            <person name="Edwards T."/>
        </authorList>
    </citation>
    <scope>NUCLEOTIDE SEQUENCE [LARGE SCALE GENOMIC DNA]</scope>
</reference>
<protein>
    <submittedName>
        <fullName evidence="1">Uncharacterized protein</fullName>
    </submittedName>
</protein>